<reference evidence="1" key="1">
    <citation type="submission" date="2023-10" db="EMBL/GenBank/DDBJ databases">
        <title>Genome assemblies of two species of porcelain crab, Petrolisthes cinctipes and Petrolisthes manimaculis (Anomura: Porcellanidae).</title>
        <authorList>
            <person name="Angst P."/>
        </authorList>
    </citation>
    <scope>NUCLEOTIDE SEQUENCE</scope>
    <source>
        <strain evidence="1">PB745_01</strain>
        <tissue evidence="1">Gill</tissue>
    </source>
</reference>
<sequence length="118" mass="13671">MPVDSASFEGERPSSTPKKTVLLMTVKEMDAIVSSSIRELQKATPENERMIKERECEMNTKKHKLLDFIRDELEGDIKGTIRALDIIKEEYDEQCKRHETVRTVAVGLRICKRTRDTF</sequence>
<organism evidence="1 2">
    <name type="scientific">Petrolisthes cinctipes</name>
    <name type="common">Flat porcelain crab</name>
    <dbReference type="NCBI Taxonomy" id="88211"/>
    <lineage>
        <taxon>Eukaryota</taxon>
        <taxon>Metazoa</taxon>
        <taxon>Ecdysozoa</taxon>
        <taxon>Arthropoda</taxon>
        <taxon>Crustacea</taxon>
        <taxon>Multicrustacea</taxon>
        <taxon>Malacostraca</taxon>
        <taxon>Eumalacostraca</taxon>
        <taxon>Eucarida</taxon>
        <taxon>Decapoda</taxon>
        <taxon>Pleocyemata</taxon>
        <taxon>Anomura</taxon>
        <taxon>Galatheoidea</taxon>
        <taxon>Porcellanidae</taxon>
        <taxon>Petrolisthes</taxon>
    </lineage>
</organism>
<accession>A0AAE1KZC0</accession>
<keyword evidence="2" id="KW-1185">Reference proteome</keyword>
<proteinExistence type="predicted"/>
<dbReference type="EMBL" id="JAWQEG010000638">
    <property type="protein sequence ID" value="KAK3887335.1"/>
    <property type="molecule type" value="Genomic_DNA"/>
</dbReference>
<name>A0AAE1KZC0_PETCI</name>
<evidence type="ECO:0000313" key="2">
    <source>
        <dbReference type="Proteomes" id="UP001286313"/>
    </source>
</evidence>
<protein>
    <submittedName>
        <fullName evidence="1">Uncharacterized protein</fullName>
    </submittedName>
</protein>
<evidence type="ECO:0000313" key="1">
    <source>
        <dbReference type="EMBL" id="KAK3887335.1"/>
    </source>
</evidence>
<comment type="caution">
    <text evidence="1">The sequence shown here is derived from an EMBL/GenBank/DDBJ whole genome shotgun (WGS) entry which is preliminary data.</text>
</comment>
<dbReference type="Proteomes" id="UP001286313">
    <property type="component" value="Unassembled WGS sequence"/>
</dbReference>
<dbReference type="AlphaFoldDB" id="A0AAE1KZC0"/>
<gene>
    <name evidence="1" type="ORF">Pcinc_008599</name>
</gene>